<dbReference type="PROSITE" id="PS51404">
    <property type="entry name" value="DYP_PEROXIDASE"/>
    <property type="match status" value="1"/>
</dbReference>
<sequence>MRLRSHCRIWDRYWECRPMTEKKQDSLKKPLSRRDMLKLTGVAGLGLLVGGGGASGLMALGRQGSSGAAVAPAATDADSLPFYGKHQAGIITPAQDFICFAAFDVTAGSVGELRNLFQSWTAASAAMASGQMIGEHNTTLNTPPTDTGEAAGLTPSRTTLTFGVGPSLFDGRFGLKGPKPQGLRDLPAFAGDALDPQWCGGDLCVQVCADDMQVAFHAIRNLARIARGHAVLRWTQEGFQRTGRADPAGGTPRNLLGFKDGTGNPNTSDAVLMDRTVWAQPGDGTGWMAGGSYMAVRRVRMRVEVWDRSTLKDQEATFGRHRDSGAPIGSRGEFDPVDLQARSADGQPLIPATSHLRLAKGDGIQQILRRSYSYSSGLDAKTGQLDAGLLFISYQRDLDKQFIPIQTRLAKNDKLNEYTVHVGSAVFACFPGCKQGGYIGETLF</sequence>
<evidence type="ECO:0000313" key="17">
    <source>
        <dbReference type="Proteomes" id="UP000509327"/>
    </source>
</evidence>
<protein>
    <recommendedName>
        <fullName evidence="10 13">Deferrochelatase</fullName>
        <ecNumber evidence="13">1.11.1.-</ecNumber>
    </recommendedName>
    <alternativeName>
        <fullName evidence="11 13">Peroxidase EfeB</fullName>
    </alternativeName>
</protein>
<keyword evidence="8" id="KW-0456">Lyase</keyword>
<evidence type="ECO:0000256" key="5">
    <source>
        <dbReference type="ARBA" id="ARBA00022729"/>
    </source>
</evidence>
<organism evidence="16 17">
    <name type="scientific">Paenibacillus barcinonensis</name>
    <dbReference type="NCBI Taxonomy" id="198119"/>
    <lineage>
        <taxon>Bacteria</taxon>
        <taxon>Bacillati</taxon>
        <taxon>Bacillota</taxon>
        <taxon>Bacilli</taxon>
        <taxon>Bacillales</taxon>
        <taxon>Paenibacillaceae</taxon>
        <taxon>Paenibacillus</taxon>
    </lineage>
</organism>
<reference evidence="16 17" key="1">
    <citation type="submission" date="2020-06" db="EMBL/GenBank/DDBJ databases">
        <title>Complete genome of Paenibacillus barcinonensis KACC11450.</title>
        <authorList>
            <person name="Kim M."/>
            <person name="Park Y.-J."/>
            <person name="Shin J.-H."/>
        </authorList>
    </citation>
    <scope>NUCLEOTIDE SEQUENCE [LARGE SCALE GENOMIC DNA]</scope>
    <source>
        <strain evidence="16 17">KACC11450</strain>
    </source>
</reference>
<evidence type="ECO:0000256" key="6">
    <source>
        <dbReference type="ARBA" id="ARBA00023002"/>
    </source>
</evidence>
<evidence type="ECO:0000256" key="2">
    <source>
        <dbReference type="ARBA" id="ARBA00022559"/>
    </source>
</evidence>
<dbReference type="NCBIfam" id="TIGR01412">
    <property type="entry name" value="tat_substr_1"/>
    <property type="match status" value="1"/>
</dbReference>
<dbReference type="InterPro" id="IPR011008">
    <property type="entry name" value="Dimeric_a/b-barrel"/>
</dbReference>
<dbReference type="PANTHER" id="PTHR30521">
    <property type="entry name" value="DEFERROCHELATASE/PEROXIDASE"/>
    <property type="match status" value="1"/>
</dbReference>
<dbReference type="InterPro" id="IPR048328">
    <property type="entry name" value="Dyp_perox_C"/>
</dbReference>
<dbReference type="EC" id="1.11.1.-" evidence="13"/>
<dbReference type="Pfam" id="PF04261">
    <property type="entry name" value="Dyp_perox_N"/>
    <property type="match status" value="1"/>
</dbReference>
<feature type="domain" description="Dyp-type peroxidase C-terminal" evidence="15">
    <location>
        <begin position="251"/>
        <end position="433"/>
    </location>
</feature>
<comment type="function">
    <text evidence="13">Involved in the recovery of exogenous heme iron. Extracts iron from heme while preserving the protoporphyrin ring intact.</text>
</comment>
<comment type="similarity">
    <text evidence="9 13">Belongs to the DyP-type peroxidase family.</text>
</comment>
<comment type="subcellular location">
    <subcellularLocation>
        <location evidence="1">Cell envelope</location>
    </subcellularLocation>
</comment>
<dbReference type="InterPro" id="IPR006313">
    <property type="entry name" value="EfeB/EfeN"/>
</dbReference>
<keyword evidence="5" id="KW-0732">Signal</keyword>
<evidence type="ECO:0000256" key="8">
    <source>
        <dbReference type="ARBA" id="ARBA00023239"/>
    </source>
</evidence>
<keyword evidence="2 13" id="KW-0575">Peroxidase</keyword>
<feature type="domain" description="Dyp-type peroxidase N-terminal" evidence="14">
    <location>
        <begin position="87"/>
        <end position="240"/>
    </location>
</feature>
<dbReference type="EMBL" id="CP054614">
    <property type="protein sequence ID" value="QKS57505.1"/>
    <property type="molecule type" value="Genomic_DNA"/>
</dbReference>
<gene>
    <name evidence="16" type="primary">efeB</name>
    <name evidence="16" type="ORF">HUB98_15120</name>
</gene>
<evidence type="ECO:0000313" key="16">
    <source>
        <dbReference type="EMBL" id="QKS57505.1"/>
    </source>
</evidence>
<keyword evidence="17" id="KW-1185">Reference proteome</keyword>
<dbReference type="InterPro" id="IPR006314">
    <property type="entry name" value="Dyp_peroxidase"/>
</dbReference>
<evidence type="ECO:0000256" key="12">
    <source>
        <dbReference type="ARBA" id="ARBA00048856"/>
    </source>
</evidence>
<dbReference type="NCBIfam" id="TIGR01413">
    <property type="entry name" value="Dyp_perox_fam"/>
    <property type="match status" value="1"/>
</dbReference>
<dbReference type="PROSITE" id="PS51318">
    <property type="entry name" value="TAT"/>
    <property type="match status" value="1"/>
</dbReference>
<evidence type="ECO:0000256" key="3">
    <source>
        <dbReference type="ARBA" id="ARBA00022617"/>
    </source>
</evidence>
<name>A0ABX6Q5V0_PAEBA</name>
<keyword evidence="3 13" id="KW-0349">Heme</keyword>
<evidence type="ECO:0000256" key="11">
    <source>
        <dbReference type="ARBA" id="ARBA00033775"/>
    </source>
</evidence>
<evidence type="ECO:0000256" key="4">
    <source>
        <dbReference type="ARBA" id="ARBA00022723"/>
    </source>
</evidence>
<dbReference type="SUPFAM" id="SSF54909">
    <property type="entry name" value="Dimeric alpha+beta barrel"/>
    <property type="match status" value="1"/>
</dbReference>
<evidence type="ECO:0000259" key="15">
    <source>
        <dbReference type="Pfam" id="PF20628"/>
    </source>
</evidence>
<comment type="cofactor">
    <cofactor evidence="13">
        <name>heme b</name>
        <dbReference type="ChEBI" id="CHEBI:60344"/>
    </cofactor>
    <text evidence="13">Binds 1 heme b (iron(II)-protoporphyrin IX) group non-covalently per subunit.</text>
</comment>
<keyword evidence="7 13" id="KW-0408">Iron</keyword>
<comment type="catalytic activity">
    <reaction evidence="12">
        <text>heme b + 2 H(+) = protoporphyrin IX + Fe(2+)</text>
        <dbReference type="Rhea" id="RHEA:22584"/>
        <dbReference type="ChEBI" id="CHEBI:15378"/>
        <dbReference type="ChEBI" id="CHEBI:29033"/>
        <dbReference type="ChEBI" id="CHEBI:57306"/>
        <dbReference type="ChEBI" id="CHEBI:60344"/>
        <dbReference type="EC" id="4.98.1.1"/>
    </reaction>
    <physiologicalReaction direction="left-to-right" evidence="12">
        <dbReference type="Rhea" id="RHEA:22585"/>
    </physiologicalReaction>
</comment>
<accession>A0ABX6Q5V0</accession>
<dbReference type="InterPro" id="IPR006311">
    <property type="entry name" value="TAT_signal"/>
</dbReference>
<evidence type="ECO:0000256" key="10">
    <source>
        <dbReference type="ARBA" id="ARBA00033771"/>
    </source>
</evidence>
<evidence type="ECO:0000256" key="1">
    <source>
        <dbReference type="ARBA" id="ARBA00004196"/>
    </source>
</evidence>
<dbReference type="Proteomes" id="UP000509327">
    <property type="component" value="Chromosome"/>
</dbReference>
<keyword evidence="6 13" id="KW-0560">Oxidoreductase</keyword>
<evidence type="ECO:0000256" key="13">
    <source>
        <dbReference type="RuleBase" id="RU365017"/>
    </source>
</evidence>
<dbReference type="InterPro" id="IPR048327">
    <property type="entry name" value="Dyp_perox_N"/>
</dbReference>
<evidence type="ECO:0000256" key="9">
    <source>
        <dbReference type="ARBA" id="ARBA00025737"/>
    </source>
</evidence>
<dbReference type="PANTHER" id="PTHR30521:SF4">
    <property type="entry name" value="DEFERROCHELATASE"/>
    <property type="match status" value="1"/>
</dbReference>
<evidence type="ECO:0000259" key="14">
    <source>
        <dbReference type="Pfam" id="PF04261"/>
    </source>
</evidence>
<evidence type="ECO:0000256" key="7">
    <source>
        <dbReference type="ARBA" id="ARBA00023004"/>
    </source>
</evidence>
<dbReference type="Pfam" id="PF20628">
    <property type="entry name" value="Dyp_perox_C"/>
    <property type="match status" value="1"/>
</dbReference>
<keyword evidence="4 13" id="KW-0479">Metal-binding</keyword>
<proteinExistence type="inferred from homology"/>